<organism evidence="1 2">
    <name type="scientific">Caerostris darwini</name>
    <dbReference type="NCBI Taxonomy" id="1538125"/>
    <lineage>
        <taxon>Eukaryota</taxon>
        <taxon>Metazoa</taxon>
        <taxon>Ecdysozoa</taxon>
        <taxon>Arthropoda</taxon>
        <taxon>Chelicerata</taxon>
        <taxon>Arachnida</taxon>
        <taxon>Araneae</taxon>
        <taxon>Araneomorphae</taxon>
        <taxon>Entelegynae</taxon>
        <taxon>Araneoidea</taxon>
        <taxon>Araneidae</taxon>
        <taxon>Caerostris</taxon>
    </lineage>
</organism>
<dbReference type="EMBL" id="BPLQ01010729">
    <property type="protein sequence ID" value="GIY52957.1"/>
    <property type="molecule type" value="Genomic_DNA"/>
</dbReference>
<name>A0AAV4U5D9_9ARAC</name>
<comment type="caution">
    <text evidence="1">The sequence shown here is derived from an EMBL/GenBank/DDBJ whole genome shotgun (WGS) entry which is preliminary data.</text>
</comment>
<evidence type="ECO:0000313" key="2">
    <source>
        <dbReference type="Proteomes" id="UP001054837"/>
    </source>
</evidence>
<evidence type="ECO:0000313" key="1">
    <source>
        <dbReference type="EMBL" id="GIY52957.1"/>
    </source>
</evidence>
<protein>
    <submittedName>
        <fullName evidence="1">Uncharacterized protein</fullName>
    </submittedName>
</protein>
<dbReference type="Proteomes" id="UP001054837">
    <property type="component" value="Unassembled WGS sequence"/>
</dbReference>
<keyword evidence="2" id="KW-1185">Reference proteome</keyword>
<accession>A0AAV4U5D9</accession>
<sequence length="96" mass="11343">MRRAQSLRVSYGITLYNNLPSHSLNWSPNFKGYDLRKPLFHSKLLKEEKQIIFLMEFSGYPLRVGGFKPEQTLFPNKTKEHFSFNGWNLSDFLWSA</sequence>
<proteinExistence type="predicted"/>
<gene>
    <name evidence="1" type="ORF">CDAR_111861</name>
</gene>
<dbReference type="AlphaFoldDB" id="A0AAV4U5D9"/>
<reference evidence="1 2" key="1">
    <citation type="submission" date="2021-06" db="EMBL/GenBank/DDBJ databases">
        <title>Caerostris darwini draft genome.</title>
        <authorList>
            <person name="Kono N."/>
            <person name="Arakawa K."/>
        </authorList>
    </citation>
    <scope>NUCLEOTIDE SEQUENCE [LARGE SCALE GENOMIC DNA]</scope>
</reference>